<dbReference type="InterPro" id="IPR012295">
    <property type="entry name" value="TBP_dom_sf"/>
</dbReference>
<evidence type="ECO:0000256" key="6">
    <source>
        <dbReference type="ARBA" id="ARBA00022737"/>
    </source>
</evidence>
<evidence type="ECO:0000256" key="13">
    <source>
        <dbReference type="PIRNR" id="PIRNR037093"/>
    </source>
</evidence>
<feature type="domain" description="Coatomer gamma subunit appendage Ig-like subdomain" evidence="15">
    <location>
        <begin position="543"/>
        <end position="665"/>
    </location>
</feature>
<dbReference type="FunFam" id="3.30.310.10:FF:000011">
    <property type="entry name" value="Coatomer subunit gamma"/>
    <property type="match status" value="1"/>
</dbReference>
<dbReference type="SUPFAM" id="SSF55711">
    <property type="entry name" value="Subdomain of clathrin and coatomer appendage domain"/>
    <property type="match status" value="1"/>
</dbReference>
<accession>F2US27</accession>
<dbReference type="STRING" id="946362.F2US27"/>
<name>F2US27_SALR5</name>
<keyword evidence="4 13" id="KW-0813">Transport</keyword>
<dbReference type="FunCoup" id="F2US27">
    <property type="interactions" value="2093"/>
</dbReference>
<dbReference type="Gene3D" id="3.30.310.10">
    <property type="entry name" value="TATA-Binding Protein"/>
    <property type="match status" value="1"/>
</dbReference>
<gene>
    <name evidence="17" type="ORF">PTSG_11077</name>
</gene>
<dbReference type="Pfam" id="PF01602">
    <property type="entry name" value="Adaptin_N"/>
    <property type="match status" value="1"/>
</dbReference>
<comment type="similarity">
    <text evidence="2 13">Belongs to the COPG family.</text>
</comment>
<evidence type="ECO:0000313" key="17">
    <source>
        <dbReference type="EMBL" id="EGD80432.1"/>
    </source>
</evidence>
<dbReference type="RefSeq" id="XP_004987996.1">
    <property type="nucleotide sequence ID" value="XM_004987939.1"/>
</dbReference>
<comment type="subcellular location">
    <subcellularLocation>
        <location evidence="13">Cytoplasm</location>
    </subcellularLocation>
    <subcellularLocation>
        <location evidence="1 13">Golgi apparatus membrane</location>
        <topology evidence="1 13">Peripheral membrane protein</topology>
        <orientation evidence="1 13">Cytoplasmic side</orientation>
    </subcellularLocation>
    <subcellularLocation>
        <location evidence="13">Cytoplasmic vesicle</location>
        <location evidence="13">COPI-coated vesicle membrane</location>
        <topology evidence="13">Peripheral membrane protein</topology>
        <orientation evidence="13">Cytoplasmic side</orientation>
    </subcellularLocation>
</comment>
<dbReference type="InterPro" id="IPR011989">
    <property type="entry name" value="ARM-like"/>
</dbReference>
<dbReference type="EMBL" id="GL832993">
    <property type="protein sequence ID" value="EGD80432.1"/>
    <property type="molecule type" value="Genomic_DNA"/>
</dbReference>
<evidence type="ECO:0000256" key="9">
    <source>
        <dbReference type="ARBA" id="ARBA00023034"/>
    </source>
</evidence>
<protein>
    <recommendedName>
        <fullName evidence="13">Coatomer subunit gamma</fullName>
    </recommendedName>
</protein>
<dbReference type="Gene3D" id="2.60.40.1480">
    <property type="entry name" value="Coatomer, gamma subunit, appendage domain"/>
    <property type="match status" value="1"/>
</dbReference>
<dbReference type="PIRSF" id="PIRSF037093">
    <property type="entry name" value="Coatomer_gamma_subunit"/>
    <property type="match status" value="1"/>
</dbReference>
<keyword evidence="10 13" id="KW-0472">Membrane</keyword>
<feature type="domain" description="Clathrin/coatomer adaptor adaptin-like N-terminal" evidence="14">
    <location>
        <begin position="19"/>
        <end position="534"/>
    </location>
</feature>
<dbReference type="GO" id="GO:0006886">
    <property type="term" value="P:intracellular protein transport"/>
    <property type="evidence" value="ECO:0007669"/>
    <property type="project" value="InterPro"/>
</dbReference>
<evidence type="ECO:0000256" key="3">
    <source>
        <dbReference type="ARBA" id="ARBA00011775"/>
    </source>
</evidence>
<keyword evidence="8 13" id="KW-0653">Protein transport</keyword>
<dbReference type="PANTHER" id="PTHR10261">
    <property type="entry name" value="COATOMER SUBUNIT GAMMA"/>
    <property type="match status" value="1"/>
</dbReference>
<keyword evidence="18" id="KW-1185">Reference proteome</keyword>
<evidence type="ECO:0000313" key="18">
    <source>
        <dbReference type="Proteomes" id="UP000007799"/>
    </source>
</evidence>
<sequence>MSYHKKDDEHDRNPFTHLEKTTVLQEARSFNEMPINARKCIIILTKILCLVHQGETFGTREATETFFSMTKLFQHKNVALRRMVYLCIKAMSTISEDVIMVTSSLMKDMNSKDDIYRGPAIRALCTVADGTTLQSLERFLKQAIVDRNVSVSSSALVSSLHLLSKGQDVVRRWVNEVQQAANNSTGMAQYHALGLLYHIKQRDRLAVQKLVATQMRNPALSSPFAYCLLIRYASKVLDQDPDGSVNEDIFAFLERCLRHKNEMVVYEAARAIVSVKNVTSRQIAPAVAVLQVFLGSPRPVLRFAAVRTLNKVSITHPNALKSCVLDMETLITDSNRSVATLAITTLLKTGTESSVDRLMKQISSFMHEITDEFKIVVVEAIRALCLKFPQKYPVLMNFLSSTLRDEGGFEYKRAIVKTITSIVENVKEAKETGLAQLCEYIEDCEYPALLTSILDMLGTQGPTTSHPHKYIRFIYNRLILENSVVRAAAVDALTKFGQHCEGVRQSVVIILRRCMLDSDDEVRDRVMFALSILEGGPAADITHMMLTESETEYVVKCTKHAFAEHIVFEYSVTNTLNDQILENAQVVMEGGEQEIDADDVIMIPAPKIEYDQTVSSFVAFPSDPTVGAQTFETRLDFLVRDVDPDTQEVAEDSYEDTYALEDVDLEFADFMQAVSKPNFSSAWSAMQGVAEEADTFNLEAIKSLQDAARNIPSFLGMATCEKSNVVPEDATRHTLFLSGVFVGNIPVLAVAKLAFDQGVSMELAVRSENEDLCTLILQSVA</sequence>
<evidence type="ECO:0000259" key="16">
    <source>
        <dbReference type="Pfam" id="PF16381"/>
    </source>
</evidence>
<evidence type="ECO:0000256" key="7">
    <source>
        <dbReference type="ARBA" id="ARBA00022892"/>
    </source>
</evidence>
<dbReference type="FunFam" id="1.25.10.10:FF:000382">
    <property type="entry name" value="Coatomer subunit gamma"/>
    <property type="match status" value="1"/>
</dbReference>
<evidence type="ECO:0000259" key="14">
    <source>
        <dbReference type="Pfam" id="PF01602"/>
    </source>
</evidence>
<dbReference type="InterPro" id="IPR002553">
    <property type="entry name" value="Clathrin/coatomer_adapt-like_N"/>
</dbReference>
<dbReference type="GO" id="GO:0006888">
    <property type="term" value="P:endoplasmic reticulum to Golgi vesicle-mediated transport"/>
    <property type="evidence" value="ECO:0007669"/>
    <property type="project" value="TreeGrafter"/>
</dbReference>
<evidence type="ECO:0000256" key="4">
    <source>
        <dbReference type="ARBA" id="ARBA00022448"/>
    </source>
</evidence>
<keyword evidence="7 13" id="KW-0931">ER-Golgi transport</keyword>
<keyword evidence="5 13" id="KW-0963">Cytoplasm</keyword>
<keyword evidence="6" id="KW-0677">Repeat</keyword>
<dbReference type="SUPFAM" id="SSF49348">
    <property type="entry name" value="Clathrin adaptor appendage domain"/>
    <property type="match status" value="1"/>
</dbReference>
<dbReference type="PANTHER" id="PTHR10261:SF0">
    <property type="entry name" value="COATOMER SUBUNIT GAMMA-2"/>
    <property type="match status" value="1"/>
</dbReference>
<feature type="domain" description="Coatomer subunit gamma C-terminal" evidence="16">
    <location>
        <begin position="668"/>
        <end position="780"/>
    </location>
</feature>
<dbReference type="SUPFAM" id="SSF48371">
    <property type="entry name" value="ARM repeat"/>
    <property type="match status" value="1"/>
</dbReference>
<dbReference type="FunFam" id="2.60.40.1480:FF:000001">
    <property type="entry name" value="Coatomer subunit gamma"/>
    <property type="match status" value="1"/>
</dbReference>
<dbReference type="Gene3D" id="1.25.10.10">
    <property type="entry name" value="Leucine-rich Repeat Variant"/>
    <property type="match status" value="1"/>
</dbReference>
<dbReference type="GO" id="GO:0072384">
    <property type="term" value="P:organelle transport along microtubule"/>
    <property type="evidence" value="ECO:0007669"/>
    <property type="project" value="TreeGrafter"/>
</dbReference>
<dbReference type="InterPro" id="IPR009028">
    <property type="entry name" value="Coatomer/calthrin_app_sub_C"/>
</dbReference>
<dbReference type="GO" id="GO:0005793">
    <property type="term" value="C:endoplasmic reticulum-Golgi intermediate compartment"/>
    <property type="evidence" value="ECO:0007669"/>
    <property type="project" value="TreeGrafter"/>
</dbReference>
<evidence type="ECO:0000256" key="8">
    <source>
        <dbReference type="ARBA" id="ARBA00022927"/>
    </source>
</evidence>
<dbReference type="KEGG" id="sre:PTSG_11077"/>
<evidence type="ECO:0000256" key="12">
    <source>
        <dbReference type="ARBA" id="ARBA00025536"/>
    </source>
</evidence>
<dbReference type="InterPro" id="IPR013041">
    <property type="entry name" value="Clathrin_app_Ig-like_sf"/>
</dbReference>
<evidence type="ECO:0000256" key="11">
    <source>
        <dbReference type="ARBA" id="ARBA00023329"/>
    </source>
</evidence>
<keyword evidence="11 13" id="KW-0968">Cytoplasmic vesicle</keyword>
<dbReference type="InterPro" id="IPR016024">
    <property type="entry name" value="ARM-type_fold"/>
</dbReference>
<organism evidence="18">
    <name type="scientific">Salpingoeca rosetta (strain ATCC 50818 / BSB-021)</name>
    <dbReference type="NCBI Taxonomy" id="946362"/>
    <lineage>
        <taxon>Eukaryota</taxon>
        <taxon>Choanoflagellata</taxon>
        <taxon>Craspedida</taxon>
        <taxon>Salpingoecidae</taxon>
        <taxon>Salpingoeca</taxon>
    </lineage>
</organism>
<dbReference type="AlphaFoldDB" id="F2US27"/>
<dbReference type="OrthoDB" id="1074925at2759"/>
<dbReference type="GO" id="GO:0030126">
    <property type="term" value="C:COPI vesicle coat"/>
    <property type="evidence" value="ECO:0007669"/>
    <property type="project" value="InterPro"/>
</dbReference>
<dbReference type="eggNOG" id="KOG1078">
    <property type="taxonomic scope" value="Eukaryota"/>
</dbReference>
<dbReference type="InterPro" id="IPR013040">
    <property type="entry name" value="Coatomer_gsu_app_Ig-like_dom"/>
</dbReference>
<dbReference type="Pfam" id="PF16381">
    <property type="entry name" value="Coatomer_g_Cpla"/>
    <property type="match status" value="1"/>
</dbReference>
<dbReference type="GeneID" id="16068523"/>
<dbReference type="OMA" id="DFIEDCE"/>
<dbReference type="GO" id="GO:0005198">
    <property type="term" value="F:structural molecule activity"/>
    <property type="evidence" value="ECO:0007669"/>
    <property type="project" value="InterPro"/>
</dbReference>
<dbReference type="GO" id="GO:0009306">
    <property type="term" value="P:protein secretion"/>
    <property type="evidence" value="ECO:0007669"/>
    <property type="project" value="TreeGrafter"/>
</dbReference>
<keyword evidence="9 13" id="KW-0333">Golgi apparatus</keyword>
<dbReference type="InterPro" id="IPR017106">
    <property type="entry name" value="Coatomer_gsu"/>
</dbReference>
<proteinExistence type="inferred from homology"/>
<evidence type="ECO:0000256" key="1">
    <source>
        <dbReference type="ARBA" id="ARBA00004255"/>
    </source>
</evidence>
<dbReference type="FunFam" id="1.25.10.10:FF:000071">
    <property type="entry name" value="Coatomer subunit gamma"/>
    <property type="match status" value="1"/>
</dbReference>
<dbReference type="InParanoid" id="F2US27"/>
<evidence type="ECO:0000256" key="5">
    <source>
        <dbReference type="ARBA" id="ARBA00022490"/>
    </source>
</evidence>
<comment type="function">
    <text evidence="12 13">The coatomer is a cytosolic protein complex that binds to dilysine motifs and reversibly associates with Golgi non-clathrin-coated vesicles, which further mediate biosynthetic protein transport from the ER, via the Golgi up to the trans Golgi network. Coatomer complex is required for budding from Golgi membranes, and is essential for the retrograde Golgi-to-ER transport of dilysine-tagged proteins.</text>
</comment>
<dbReference type="GO" id="GO:0005783">
    <property type="term" value="C:endoplasmic reticulum"/>
    <property type="evidence" value="ECO:0007669"/>
    <property type="project" value="TreeGrafter"/>
</dbReference>
<dbReference type="Proteomes" id="UP000007799">
    <property type="component" value="Unassembled WGS sequence"/>
</dbReference>
<evidence type="ECO:0000256" key="10">
    <source>
        <dbReference type="ARBA" id="ARBA00023136"/>
    </source>
</evidence>
<dbReference type="GO" id="GO:0000139">
    <property type="term" value="C:Golgi membrane"/>
    <property type="evidence" value="ECO:0007669"/>
    <property type="project" value="UniProtKB-SubCell"/>
</dbReference>
<reference evidence="17" key="1">
    <citation type="submission" date="2009-08" db="EMBL/GenBank/DDBJ databases">
        <title>Annotation of Salpingoeca rosetta.</title>
        <authorList>
            <consortium name="The Broad Institute Genome Sequencing Platform"/>
            <person name="Russ C."/>
            <person name="Cuomo C."/>
            <person name="Burger G."/>
            <person name="Gray M.W."/>
            <person name="Holland P.W.H."/>
            <person name="King N."/>
            <person name="Lang F.B.F."/>
            <person name="Roger A.J."/>
            <person name="Ruiz-Trillo I."/>
            <person name="Young S.K."/>
            <person name="Zeng Q."/>
            <person name="Gargeya S."/>
            <person name="Alvarado L."/>
            <person name="Berlin A."/>
            <person name="Chapman S.B."/>
            <person name="Chen Z."/>
            <person name="Freedman E."/>
            <person name="Gellesch M."/>
            <person name="Goldberg J."/>
            <person name="Griggs A."/>
            <person name="Gujja S."/>
            <person name="Heilman E."/>
            <person name="Heiman D."/>
            <person name="Howarth C."/>
            <person name="Mehta T."/>
            <person name="Neiman D."/>
            <person name="Pearson M."/>
            <person name="Roberts A."/>
            <person name="Saif S."/>
            <person name="Shea T."/>
            <person name="Shenoy N."/>
            <person name="Sisk P."/>
            <person name="Stolte C."/>
            <person name="Sykes S."/>
            <person name="White J."/>
            <person name="Yandava C."/>
            <person name="Haas B."/>
            <person name="Nusbaum C."/>
            <person name="Birren B."/>
        </authorList>
    </citation>
    <scope>NUCLEOTIDE SEQUENCE [LARGE SCALE GENOMIC DNA]</scope>
    <source>
        <strain evidence="17">ATCC 50818</strain>
    </source>
</reference>
<evidence type="ECO:0000259" key="15">
    <source>
        <dbReference type="Pfam" id="PF08752"/>
    </source>
</evidence>
<evidence type="ECO:0000256" key="2">
    <source>
        <dbReference type="ARBA" id="ARBA00010720"/>
    </source>
</evidence>
<dbReference type="InterPro" id="IPR037067">
    <property type="entry name" value="Coatomer_gsu_app_sf"/>
</dbReference>
<dbReference type="GO" id="GO:0006891">
    <property type="term" value="P:intra-Golgi vesicle-mediated transport"/>
    <property type="evidence" value="ECO:0007669"/>
    <property type="project" value="TreeGrafter"/>
</dbReference>
<dbReference type="Pfam" id="PF08752">
    <property type="entry name" value="COP-gamma_platf"/>
    <property type="match status" value="1"/>
</dbReference>
<comment type="subunit">
    <text evidence="3">Oligomeric complex that consists of at least the alpha, beta, beta', gamma, delta, epsilon and zeta subunits.</text>
</comment>
<dbReference type="InterPro" id="IPR032154">
    <property type="entry name" value="Coatomer_g_Cpla"/>
</dbReference>